<evidence type="ECO:0000313" key="2">
    <source>
        <dbReference type="EMBL" id="KAG2306484.1"/>
    </source>
</evidence>
<organism evidence="2 3">
    <name type="scientific">Brassica carinata</name>
    <name type="common">Ethiopian mustard</name>
    <name type="synonym">Abyssinian cabbage</name>
    <dbReference type="NCBI Taxonomy" id="52824"/>
    <lineage>
        <taxon>Eukaryota</taxon>
        <taxon>Viridiplantae</taxon>
        <taxon>Streptophyta</taxon>
        <taxon>Embryophyta</taxon>
        <taxon>Tracheophyta</taxon>
        <taxon>Spermatophyta</taxon>
        <taxon>Magnoliopsida</taxon>
        <taxon>eudicotyledons</taxon>
        <taxon>Gunneridae</taxon>
        <taxon>Pentapetalae</taxon>
        <taxon>rosids</taxon>
        <taxon>malvids</taxon>
        <taxon>Brassicales</taxon>
        <taxon>Brassicaceae</taxon>
        <taxon>Brassiceae</taxon>
        <taxon>Brassica</taxon>
    </lineage>
</organism>
<evidence type="ECO:0000256" key="1">
    <source>
        <dbReference type="SAM" id="Phobius"/>
    </source>
</evidence>
<keyword evidence="1" id="KW-0812">Transmembrane</keyword>
<dbReference type="Proteomes" id="UP000886595">
    <property type="component" value="Unassembled WGS sequence"/>
</dbReference>
<keyword evidence="1" id="KW-1133">Transmembrane helix</keyword>
<name>A0A8X7SG80_BRACI</name>
<keyword evidence="1" id="KW-0472">Membrane</keyword>
<feature type="transmembrane region" description="Helical" evidence="1">
    <location>
        <begin position="20"/>
        <end position="45"/>
    </location>
</feature>
<protein>
    <submittedName>
        <fullName evidence="2">Uncharacterized protein</fullName>
    </submittedName>
</protein>
<evidence type="ECO:0000313" key="3">
    <source>
        <dbReference type="Proteomes" id="UP000886595"/>
    </source>
</evidence>
<reference evidence="2 3" key="1">
    <citation type="submission" date="2020-02" db="EMBL/GenBank/DDBJ databases">
        <authorList>
            <person name="Ma Q."/>
            <person name="Huang Y."/>
            <person name="Song X."/>
            <person name="Pei D."/>
        </authorList>
    </citation>
    <scope>NUCLEOTIDE SEQUENCE [LARGE SCALE GENOMIC DNA]</scope>
    <source>
        <strain evidence="2">Sxm20200214</strain>
        <tissue evidence="2">Leaf</tissue>
    </source>
</reference>
<gene>
    <name evidence="2" type="ORF">Bca52824_026232</name>
</gene>
<accession>A0A8X7SG80</accession>
<proteinExistence type="predicted"/>
<comment type="caution">
    <text evidence="2">The sequence shown here is derived from an EMBL/GenBank/DDBJ whole genome shotgun (WGS) entry which is preliminary data.</text>
</comment>
<sequence length="79" mass="8573">MVVVDQAASRSVSKNLYLLVYEVLVAGFLRCFLRVLGGGGLVVVWPRAFTLTAATDALSDSLPVFVSLVLVVWKVSYLL</sequence>
<keyword evidence="3" id="KW-1185">Reference proteome</keyword>
<dbReference type="AlphaFoldDB" id="A0A8X7SG80"/>
<dbReference type="EMBL" id="JAAMPC010000006">
    <property type="protein sequence ID" value="KAG2306484.1"/>
    <property type="molecule type" value="Genomic_DNA"/>
</dbReference>